<dbReference type="Proteomes" id="UP000195569">
    <property type="component" value="Unassembled WGS sequence"/>
</dbReference>
<dbReference type="InterPro" id="IPR003777">
    <property type="entry name" value="XdhC_CoxI"/>
</dbReference>
<dbReference type="InterPro" id="IPR016185">
    <property type="entry name" value="PreATP-grasp_dom_sf"/>
</dbReference>
<dbReference type="InterPro" id="IPR027051">
    <property type="entry name" value="XdhC_Rossmann_dom"/>
</dbReference>
<sequence>MDAEDLQVLRDCSLWMSQRHSVLLVTVVRTWGSSPRPPGAMMAIRDDGRVTGSVSGGCIEDDLIADVRERSINGLTPQSLPAIVSYGISADEAHRFGLPCGGTLQLVLEPLSHVSRIDELVDRLNSRRLTCRALNLKTGTVELSDSDRGDQLELAEDLLQTVLGPRYRLLVIGGGQLSRYLCATAIGLGFEVTVCDPRTDYLDDHEFGPVSITRDMPDDAVQAFQPDAQTAIVALTHDPKLDDLALMDALKTPAFYVGALGSRLNNSNRRARMKEHFEMTDEELQRLDGPAGIYIGSRTPPEIALSILAAMVAAKNGVKLPDQAMVSSAKEAASMATPYAVCSV</sequence>
<accession>A0A1N7RW91</accession>
<evidence type="ECO:0000259" key="1">
    <source>
        <dbReference type="Pfam" id="PF02625"/>
    </source>
</evidence>
<feature type="domain" description="XdhC- CoxI" evidence="1">
    <location>
        <begin position="15"/>
        <end position="69"/>
    </location>
</feature>
<dbReference type="EMBL" id="CYGY02000021">
    <property type="protein sequence ID" value="SIT39361.1"/>
    <property type="molecule type" value="Genomic_DNA"/>
</dbReference>
<dbReference type="InterPro" id="IPR052698">
    <property type="entry name" value="MoCofactor_Util/Proc"/>
</dbReference>
<gene>
    <name evidence="3" type="ORF">BN2476_210160</name>
</gene>
<keyword evidence="4" id="KW-1185">Reference proteome</keyword>
<evidence type="ECO:0000313" key="3">
    <source>
        <dbReference type="EMBL" id="SIT39361.1"/>
    </source>
</evidence>
<dbReference type="PANTHER" id="PTHR30388">
    <property type="entry name" value="ALDEHYDE OXIDOREDUCTASE MOLYBDENUM COFACTOR ASSEMBLY PROTEIN"/>
    <property type="match status" value="1"/>
</dbReference>
<dbReference type="OrthoDB" id="9815497at2"/>
<dbReference type="Gene3D" id="3.40.50.720">
    <property type="entry name" value="NAD(P)-binding Rossmann-like Domain"/>
    <property type="match status" value="1"/>
</dbReference>
<organism evidence="3 4">
    <name type="scientific">Paraburkholderia piptadeniae</name>
    <dbReference type="NCBI Taxonomy" id="1701573"/>
    <lineage>
        <taxon>Bacteria</taxon>
        <taxon>Pseudomonadati</taxon>
        <taxon>Pseudomonadota</taxon>
        <taxon>Betaproteobacteria</taxon>
        <taxon>Burkholderiales</taxon>
        <taxon>Burkholderiaceae</taxon>
        <taxon>Paraburkholderia</taxon>
    </lineage>
</organism>
<dbReference type="Pfam" id="PF02625">
    <property type="entry name" value="XdhC_CoxI"/>
    <property type="match status" value="1"/>
</dbReference>
<dbReference type="AlphaFoldDB" id="A0A1N7RW91"/>
<comment type="caution">
    <text evidence="3">The sequence shown here is derived from an EMBL/GenBank/DDBJ whole genome shotgun (WGS) entry which is preliminary data.</text>
</comment>
<reference evidence="3" key="1">
    <citation type="submission" date="2016-12" db="EMBL/GenBank/DDBJ databases">
        <authorList>
            <person name="Moulin L."/>
        </authorList>
    </citation>
    <scope>NUCLEOTIDE SEQUENCE [LARGE SCALE GENOMIC DNA]</scope>
    <source>
        <strain evidence="3">STM 7183</strain>
    </source>
</reference>
<evidence type="ECO:0000313" key="4">
    <source>
        <dbReference type="Proteomes" id="UP000195569"/>
    </source>
</evidence>
<dbReference type="SUPFAM" id="SSF52440">
    <property type="entry name" value="PreATP-grasp domain"/>
    <property type="match status" value="1"/>
</dbReference>
<dbReference type="RefSeq" id="WP_087733983.1">
    <property type="nucleotide sequence ID" value="NZ_CYGY02000021.1"/>
</dbReference>
<protein>
    <submittedName>
        <fullName evidence="3">Carbon monoxide dehydrogenase F protein</fullName>
    </submittedName>
</protein>
<dbReference type="Pfam" id="PF13478">
    <property type="entry name" value="XdhC_C"/>
    <property type="match status" value="1"/>
</dbReference>
<name>A0A1N7RW91_9BURK</name>
<feature type="domain" description="XdhC Rossmann" evidence="2">
    <location>
        <begin position="169"/>
        <end position="310"/>
    </location>
</feature>
<evidence type="ECO:0000259" key="2">
    <source>
        <dbReference type="Pfam" id="PF13478"/>
    </source>
</evidence>
<dbReference type="PANTHER" id="PTHR30388:SF4">
    <property type="entry name" value="MOLYBDENUM COFACTOR INSERTION CHAPERONE PAOD"/>
    <property type="match status" value="1"/>
</dbReference>
<proteinExistence type="predicted"/>